<accession>A0A9W8Q608</accession>
<protein>
    <submittedName>
        <fullName evidence="2">Uncharacterized protein</fullName>
    </submittedName>
</protein>
<dbReference type="Proteomes" id="UP001144673">
    <property type="component" value="Chromosome 3"/>
</dbReference>
<comment type="caution">
    <text evidence="2">The sequence shown here is derived from an EMBL/GenBank/DDBJ whole genome shotgun (WGS) entry which is preliminary data.</text>
</comment>
<sequence>MQVQQPSEQHCFDQHCGLCTFELGDDEPIIATNVLGTRFARLTKPRSEYCDWNCNHPHNIAAAFHESCLAYAGPFFLPIEELGRMIRHSLIPELGASLANPALMEEFAARYVMEHTPFPLEVCQRIAPYLVRPCSVAATLSVRGGKPRKTTVSLLGEIWVQFVKVHGAPYVAFVANTPAPASYFAGTAVLVYRPWQHDCVVRIMHDPWGVRRIVFMRENSKLSVSERKNIWWENLRLPTTSESQELTIFSDEVKLRRMWRDNFMLLAAGSGGHTLVHAAPSRGMGQGRLGPGYKRSNINNTGTESFF</sequence>
<dbReference type="EMBL" id="JAJHUN010000010">
    <property type="protein sequence ID" value="KAJ4147797.1"/>
    <property type="molecule type" value="Genomic_DNA"/>
</dbReference>
<keyword evidence="3" id="KW-1185">Reference proteome</keyword>
<evidence type="ECO:0000313" key="2">
    <source>
        <dbReference type="EMBL" id="KAJ4147797.1"/>
    </source>
</evidence>
<evidence type="ECO:0000256" key="1">
    <source>
        <dbReference type="SAM" id="MobiDB-lite"/>
    </source>
</evidence>
<gene>
    <name evidence="2" type="ORF">LMH87_002301</name>
</gene>
<reference evidence="2" key="1">
    <citation type="journal article" date="2023" name="Access Microbiol">
        <title>De-novo genome assembly for Akanthomyces muscarius, a biocontrol agent of insect agricultural pests.</title>
        <authorList>
            <person name="Erdos Z."/>
            <person name="Studholme D.J."/>
            <person name="Raymond B."/>
            <person name="Sharma M."/>
        </authorList>
    </citation>
    <scope>NUCLEOTIDE SEQUENCE</scope>
    <source>
        <strain evidence="2">Ve6</strain>
    </source>
</reference>
<dbReference type="KEGG" id="amus:LMH87_002301"/>
<feature type="region of interest" description="Disordered" evidence="1">
    <location>
        <begin position="286"/>
        <end position="307"/>
    </location>
</feature>
<name>A0A9W8Q608_AKAMU</name>
<feature type="compositionally biased region" description="Polar residues" evidence="1">
    <location>
        <begin position="296"/>
        <end position="307"/>
    </location>
</feature>
<dbReference type="AlphaFoldDB" id="A0A9W8Q608"/>
<dbReference type="GeneID" id="80889460"/>
<evidence type="ECO:0000313" key="3">
    <source>
        <dbReference type="Proteomes" id="UP001144673"/>
    </source>
</evidence>
<proteinExistence type="predicted"/>
<dbReference type="RefSeq" id="XP_056050738.1">
    <property type="nucleotide sequence ID" value="XM_056193731.1"/>
</dbReference>
<organism evidence="2 3">
    <name type="scientific">Akanthomyces muscarius</name>
    <name type="common">Entomopathogenic fungus</name>
    <name type="synonym">Lecanicillium muscarium</name>
    <dbReference type="NCBI Taxonomy" id="2231603"/>
    <lineage>
        <taxon>Eukaryota</taxon>
        <taxon>Fungi</taxon>
        <taxon>Dikarya</taxon>
        <taxon>Ascomycota</taxon>
        <taxon>Pezizomycotina</taxon>
        <taxon>Sordariomycetes</taxon>
        <taxon>Hypocreomycetidae</taxon>
        <taxon>Hypocreales</taxon>
        <taxon>Cordycipitaceae</taxon>
        <taxon>Akanthomyces</taxon>
    </lineage>
</organism>